<organism evidence="1 2">
    <name type="scientific">Lactobacillus equicursoris</name>
    <dbReference type="NCBI Taxonomy" id="420645"/>
    <lineage>
        <taxon>Bacteria</taxon>
        <taxon>Bacillati</taxon>
        <taxon>Bacillota</taxon>
        <taxon>Bacilli</taxon>
        <taxon>Lactobacillales</taxon>
        <taxon>Lactobacillaceae</taxon>
        <taxon>Lactobacillus</taxon>
    </lineage>
</organism>
<dbReference type="Gene3D" id="1.10.357.10">
    <property type="entry name" value="Tetracycline Repressor, domain 2"/>
    <property type="match status" value="1"/>
</dbReference>
<evidence type="ECO:0000313" key="2">
    <source>
        <dbReference type="Proteomes" id="UP000452141"/>
    </source>
</evidence>
<accession>A0A844FR48</accession>
<dbReference type="EMBL" id="VUMW01000053">
    <property type="protein sequence ID" value="MST80663.1"/>
    <property type="molecule type" value="Genomic_DNA"/>
</dbReference>
<dbReference type="Proteomes" id="UP000452141">
    <property type="component" value="Unassembled WGS sequence"/>
</dbReference>
<reference evidence="1 2" key="1">
    <citation type="submission" date="2019-08" db="EMBL/GenBank/DDBJ databases">
        <title>In-depth cultivation of the pig gut microbiome towards novel bacterial diversity and tailored functional studies.</title>
        <authorList>
            <person name="Wylensek D."/>
            <person name="Hitch T.C.A."/>
            <person name="Clavel T."/>
        </authorList>
    </citation>
    <scope>NUCLEOTIDE SEQUENCE [LARGE SCALE GENOMIC DNA]</scope>
    <source>
        <strain evidence="1 2">WCA-470BD-2E</strain>
    </source>
</reference>
<comment type="caution">
    <text evidence="1">The sequence shown here is derived from an EMBL/GenBank/DDBJ whole genome shotgun (WGS) entry which is preliminary data.</text>
</comment>
<dbReference type="AlphaFoldDB" id="A0A844FR48"/>
<name>A0A844FR48_9LACO</name>
<proteinExistence type="predicted"/>
<protein>
    <submittedName>
        <fullName evidence="1">Uncharacterized protein</fullName>
    </submittedName>
</protein>
<sequence length="189" mass="22084">MISSTMLINADEIITRAFDNYENEIKLSVTDFCQVAHFTRPTFYARYGDMPHLGVELLIKKLESNFKLAENNYGKGVQDLLLYMFDDRKYLLRLYYLIKAYSQQRNGKFAARFPKLLEQAIYIKTLEYVRRRSRTGDYSVKAINDAAHVIYTIVYEWLNEGLEQNPSSVISRCQIAVAVIDDQVNKKIR</sequence>
<dbReference type="RefSeq" id="WP_009558318.1">
    <property type="nucleotide sequence ID" value="NZ_JBKZBH010000064.1"/>
</dbReference>
<evidence type="ECO:0000313" key="1">
    <source>
        <dbReference type="EMBL" id="MST80663.1"/>
    </source>
</evidence>
<gene>
    <name evidence="1" type="ORF">FYJ61_09575</name>
</gene>